<keyword evidence="4" id="KW-1185">Reference proteome</keyword>
<dbReference type="PANTHER" id="PTHR35841:SF1">
    <property type="entry name" value="PHOSPHONATES-BINDING PERIPLASMIC PROTEIN"/>
    <property type="match status" value="1"/>
</dbReference>
<evidence type="ECO:0000313" key="4">
    <source>
        <dbReference type="Proteomes" id="UP000244069"/>
    </source>
</evidence>
<name>A0A2T6ADH2_9RHOB</name>
<accession>A0A2T6ADH2</accession>
<comment type="caution">
    <text evidence="3">The sequence shown here is derived from an EMBL/GenBank/DDBJ whole genome shotgun (WGS) entry which is preliminary data.</text>
</comment>
<dbReference type="Gene3D" id="3.40.190.10">
    <property type="entry name" value="Periplasmic binding protein-like II"/>
    <property type="match status" value="2"/>
</dbReference>
<dbReference type="GO" id="GO:0055085">
    <property type="term" value="P:transmembrane transport"/>
    <property type="evidence" value="ECO:0007669"/>
    <property type="project" value="InterPro"/>
</dbReference>
<dbReference type="GO" id="GO:0043190">
    <property type="term" value="C:ATP-binding cassette (ABC) transporter complex"/>
    <property type="evidence" value="ECO:0007669"/>
    <property type="project" value="InterPro"/>
</dbReference>
<dbReference type="Proteomes" id="UP000244069">
    <property type="component" value="Unassembled WGS sequence"/>
</dbReference>
<organism evidence="3 4">
    <name type="scientific">Allosediminivita pacifica</name>
    <dbReference type="NCBI Taxonomy" id="1267769"/>
    <lineage>
        <taxon>Bacteria</taxon>
        <taxon>Pseudomonadati</taxon>
        <taxon>Pseudomonadota</taxon>
        <taxon>Alphaproteobacteria</taxon>
        <taxon>Rhodobacterales</taxon>
        <taxon>Paracoccaceae</taxon>
        <taxon>Allosediminivita</taxon>
    </lineage>
</organism>
<gene>
    <name evidence="3" type="ORF">C8N44_12640</name>
</gene>
<dbReference type="RefSeq" id="WP_107978127.1">
    <property type="nucleotide sequence ID" value="NZ_BMEZ01000031.1"/>
</dbReference>
<protein>
    <submittedName>
        <fullName evidence="3">Phosphonate transport system substrate-binding protein</fullName>
    </submittedName>
</protein>
<evidence type="ECO:0000313" key="3">
    <source>
        <dbReference type="EMBL" id="PTX41873.1"/>
    </source>
</evidence>
<dbReference type="PANTHER" id="PTHR35841">
    <property type="entry name" value="PHOSPHONATES-BINDING PERIPLASMIC PROTEIN"/>
    <property type="match status" value="1"/>
</dbReference>
<evidence type="ECO:0000256" key="1">
    <source>
        <dbReference type="ARBA" id="ARBA00007162"/>
    </source>
</evidence>
<dbReference type="Pfam" id="PF12974">
    <property type="entry name" value="Phosphonate-bd"/>
    <property type="match status" value="1"/>
</dbReference>
<proteinExistence type="inferred from homology"/>
<dbReference type="SUPFAM" id="SSF53850">
    <property type="entry name" value="Periplasmic binding protein-like II"/>
    <property type="match status" value="1"/>
</dbReference>
<keyword evidence="2" id="KW-0732">Signal</keyword>
<sequence length="292" mass="31526">MKAQLTRRTLLTTGVGSLLATHPLPALTQASPLRLAFIPQENPDKLLGDIEAISGWLSQELGVPVEGFVTIDHAAAVEALRNGDADISFMGALPFVLAEAEIGAVPLLSEVYRGKPYYTGRIFVRRDSGITSLADLEGRDIAFADPISESGYLYPLAEFKRAGLIAGIDEAEAFFGRIFFAGGYQQAMQAMAQGLVAAAGASQYADLLLTPQQQPQVTWIAESPEIPSHVVIARPGLDADLRARFVETMLRLNEPVHRAKLQYLYGPDGYVPADPEAFEAVRDMAREAGLLS</sequence>
<comment type="similarity">
    <text evidence="1">Belongs to the phosphate/phosphite/phosphonate binding protein family.</text>
</comment>
<dbReference type="EMBL" id="QBKN01000026">
    <property type="protein sequence ID" value="PTX41873.1"/>
    <property type="molecule type" value="Genomic_DNA"/>
</dbReference>
<dbReference type="NCBIfam" id="TIGR01098">
    <property type="entry name" value="3A0109s03R"/>
    <property type="match status" value="1"/>
</dbReference>
<dbReference type="OrthoDB" id="9802896at2"/>
<dbReference type="AlphaFoldDB" id="A0A2T6ADH2"/>
<dbReference type="InterPro" id="IPR005770">
    <property type="entry name" value="PhnD"/>
</dbReference>
<reference evidence="3 4" key="1">
    <citation type="submission" date="2018-04" db="EMBL/GenBank/DDBJ databases">
        <title>Genomic Encyclopedia of Archaeal and Bacterial Type Strains, Phase II (KMG-II): from individual species to whole genera.</title>
        <authorList>
            <person name="Goeker M."/>
        </authorList>
    </citation>
    <scope>NUCLEOTIDE SEQUENCE [LARGE SCALE GENOMIC DNA]</scope>
    <source>
        <strain evidence="3 4">DSM 29329</strain>
    </source>
</reference>
<evidence type="ECO:0000256" key="2">
    <source>
        <dbReference type="ARBA" id="ARBA00022729"/>
    </source>
</evidence>
<dbReference type="CDD" id="cd01071">
    <property type="entry name" value="PBP2_PhnD_like"/>
    <property type="match status" value="1"/>
</dbReference>